<evidence type="ECO:0000313" key="2">
    <source>
        <dbReference type="EMBL" id="PIA56916.1"/>
    </source>
</evidence>
<evidence type="ECO:0000313" key="3">
    <source>
        <dbReference type="Proteomes" id="UP000230069"/>
    </source>
</evidence>
<feature type="compositionally biased region" description="Basic residues" evidence="1">
    <location>
        <begin position="1"/>
        <end position="18"/>
    </location>
</feature>
<organism evidence="2 3">
    <name type="scientific">Aquilegia coerulea</name>
    <name type="common">Rocky mountain columbine</name>
    <dbReference type="NCBI Taxonomy" id="218851"/>
    <lineage>
        <taxon>Eukaryota</taxon>
        <taxon>Viridiplantae</taxon>
        <taxon>Streptophyta</taxon>
        <taxon>Embryophyta</taxon>
        <taxon>Tracheophyta</taxon>
        <taxon>Spermatophyta</taxon>
        <taxon>Magnoliopsida</taxon>
        <taxon>Ranunculales</taxon>
        <taxon>Ranunculaceae</taxon>
        <taxon>Thalictroideae</taxon>
        <taxon>Aquilegia</taxon>
    </lineage>
</organism>
<dbReference type="Proteomes" id="UP000230069">
    <property type="component" value="Unassembled WGS sequence"/>
</dbReference>
<feature type="region of interest" description="Disordered" evidence="1">
    <location>
        <begin position="1"/>
        <end position="34"/>
    </location>
</feature>
<dbReference type="InParanoid" id="A0A2G5EMB0"/>
<dbReference type="AlphaFoldDB" id="A0A2G5EMB0"/>
<accession>A0A2G5EMB0</accession>
<keyword evidence="3" id="KW-1185">Reference proteome</keyword>
<proteinExistence type="predicted"/>
<reference evidence="2 3" key="1">
    <citation type="submission" date="2017-09" db="EMBL/GenBank/DDBJ databases">
        <title>WGS assembly of Aquilegia coerulea Goldsmith.</title>
        <authorList>
            <person name="Hodges S."/>
            <person name="Kramer E."/>
            <person name="Nordborg M."/>
            <person name="Tomkins J."/>
            <person name="Borevitz J."/>
            <person name="Derieg N."/>
            <person name="Yan J."/>
            <person name="Mihaltcheva S."/>
            <person name="Hayes R.D."/>
            <person name="Rokhsar D."/>
        </authorList>
    </citation>
    <scope>NUCLEOTIDE SEQUENCE [LARGE SCALE GENOMIC DNA]</scope>
    <source>
        <strain evidence="3">cv. Goldsmith</strain>
    </source>
</reference>
<evidence type="ECO:0000256" key="1">
    <source>
        <dbReference type="SAM" id="MobiDB-lite"/>
    </source>
</evidence>
<dbReference type="InterPro" id="IPR014722">
    <property type="entry name" value="Rib_uL2_dom2"/>
</dbReference>
<dbReference type="Gene3D" id="2.30.30.30">
    <property type="match status" value="1"/>
</dbReference>
<protein>
    <submittedName>
        <fullName evidence="2">Uncharacterized protein</fullName>
    </submittedName>
</protein>
<gene>
    <name evidence="2" type="ORF">AQUCO_00700933v1</name>
</gene>
<sequence>MKILKSRAKKRTSRKSGRRERAGETKKAARSSNERNWTLEIWKRSGHYNGFQGRIVDINRQTVRSESESQMEVVTGKS</sequence>
<name>A0A2G5EMB0_AQUCA</name>
<dbReference type="EMBL" id="KZ305024">
    <property type="protein sequence ID" value="PIA56916.1"/>
    <property type="molecule type" value="Genomic_DNA"/>
</dbReference>